<dbReference type="InterPro" id="IPR011050">
    <property type="entry name" value="Pectin_lyase_fold/virulence"/>
</dbReference>
<proteinExistence type="predicted"/>
<gene>
    <name evidence="1" type="ORF">DI536_12405</name>
</gene>
<sequence>MNQQQPTPMPFGFSGRCSRPLSIFFVLAAISLSACFTPTREPDCLLDGTCECKVKEDCPVGSECLDGKCFEIPDAGRPGELGWPCAQDSECLFGPCLPAGPGNGRVCSAACATDGGTGCDKNYDCKQAPADAGAAFLCAPPIRVQCLACDADSDCNAIGDRCTRIGDAGTFCTTDCSLTGMCPSGSVCRATTGGARQCIPTSNTCECSALAAGLTRACKRTNPRATCFGVETCEPEGTWTGCDALLASDEICDGIDNDCDGLTDSIDPDLVTTGLPGYPNCRKGAACTGLWSCGSTGDGGFGFVCSAPDPKEETCNGADDDCDGQVDDGLVDSNGNYVSARACGNCATDCFQVLENLLTDGGVVVPGAATCDLRNGQRECVPRLCEKGAYLNPSGANPQICEKASTSQCRPCTTSTDCRVPGDECVNVGTDPDTFCAQNCGVNSIIEGCTGIDGEQGCCPSGNTCRSTNGKMLCVPDGDSCQCTPDRVGISRSCFVTSGTATCIGSQTCNAQGTYGACDTSMTSLEFCDGRDNDCDSQIDEGFINTRGTGTYDADAHCGACNNNCVARWSPTIQHANGGCVVGAAGTPGCAIVSCTTERVGGGGACRVDSECSGGATCHPTYRQCVRACTNSNTCSSGETCTGGFCTRTCTSDATCTAGFGAGARCTNGTCGFTYQFVNADTEETNGCECASNPSVVDEPERYATYPTAGLPYVDRNCDFLDGTEATSLFVWAQSTSSQGTRANPFRTISEAINAFNVNTHTAILVAQGTYDEQVVLRAGVQLYGGYASNFARRDIVLFPTFIEAQEPPANGLRGTVNAESLGGTATVISGFTIRGYDVISRPAVGTAARNSYAVYVRDSGGLVIQNNHIVGGRGGDGTPALPGVAGVNGGAGANGVNARECNTPDCTNETQAGGAPGTNPSCMATGNFGAGTNLELDPQQYGSFGGVNGRGGSNAVYRHSDPSQTQFCKYDCTVPGDGLAGGAAQNGADGTPTGRGLGCSMTRGFIMGGDWATAAGTSGSNGTAGRGGGGGGGGGCVRNTNPATCTIGRRVGDLGGTGGGGGAGGCGGGFGNAGAGGGGSFGVFVVGAAPTITGNLVDFGFGGFGGNGGAGGYGGLGGQGGRGGLNTSVAWCAGQGGPGGRGGNGGAGSGGGGGCGGSVFGVAGTALPVGVYTASNIFPMPVFLPMGAGGAGGPSPAGGNFNGTDGQAGVVASVESF</sequence>
<dbReference type="Proteomes" id="UP000249061">
    <property type="component" value="Unassembled WGS sequence"/>
</dbReference>
<name>A0A2W5TIB3_9BACT</name>
<protein>
    <recommendedName>
        <fullName evidence="3">DUF1565 domain-containing protein</fullName>
    </recommendedName>
</protein>
<reference evidence="1 2" key="1">
    <citation type="submission" date="2017-08" db="EMBL/GenBank/DDBJ databases">
        <title>Infants hospitalized years apart are colonized by the same room-sourced microbial strains.</title>
        <authorList>
            <person name="Brooks B."/>
            <person name="Olm M.R."/>
            <person name="Firek B.A."/>
            <person name="Baker R."/>
            <person name="Thomas B.C."/>
            <person name="Morowitz M.J."/>
            <person name="Banfield J.F."/>
        </authorList>
    </citation>
    <scope>NUCLEOTIDE SEQUENCE [LARGE SCALE GENOMIC DNA]</scope>
    <source>
        <strain evidence="1">S2_003_000_R2_14</strain>
    </source>
</reference>
<dbReference type="EMBL" id="QFQP01000009">
    <property type="protein sequence ID" value="PZR13547.1"/>
    <property type="molecule type" value="Genomic_DNA"/>
</dbReference>
<evidence type="ECO:0000313" key="2">
    <source>
        <dbReference type="Proteomes" id="UP000249061"/>
    </source>
</evidence>
<evidence type="ECO:0008006" key="3">
    <source>
        <dbReference type="Google" id="ProtNLM"/>
    </source>
</evidence>
<organism evidence="1 2">
    <name type="scientific">Archangium gephyra</name>
    <dbReference type="NCBI Taxonomy" id="48"/>
    <lineage>
        <taxon>Bacteria</taxon>
        <taxon>Pseudomonadati</taxon>
        <taxon>Myxococcota</taxon>
        <taxon>Myxococcia</taxon>
        <taxon>Myxococcales</taxon>
        <taxon>Cystobacterineae</taxon>
        <taxon>Archangiaceae</taxon>
        <taxon>Archangium</taxon>
    </lineage>
</organism>
<comment type="caution">
    <text evidence="1">The sequence shown here is derived from an EMBL/GenBank/DDBJ whole genome shotgun (WGS) entry which is preliminary data.</text>
</comment>
<dbReference type="SUPFAM" id="SSF51126">
    <property type="entry name" value="Pectin lyase-like"/>
    <property type="match status" value="1"/>
</dbReference>
<evidence type="ECO:0000313" key="1">
    <source>
        <dbReference type="EMBL" id="PZR13547.1"/>
    </source>
</evidence>
<dbReference type="AlphaFoldDB" id="A0A2W5TIB3"/>
<accession>A0A2W5TIB3</accession>